<dbReference type="InterPro" id="IPR036390">
    <property type="entry name" value="WH_DNA-bd_sf"/>
</dbReference>
<dbReference type="PRINTS" id="PR00035">
    <property type="entry name" value="HTHGNTR"/>
</dbReference>
<evidence type="ECO:0000313" key="5">
    <source>
        <dbReference type="EMBL" id="GLU49769.1"/>
    </source>
</evidence>
<dbReference type="InterPro" id="IPR008920">
    <property type="entry name" value="TF_FadR/GntR_C"/>
</dbReference>
<evidence type="ECO:0000259" key="4">
    <source>
        <dbReference type="PROSITE" id="PS50949"/>
    </source>
</evidence>
<dbReference type="AlphaFoldDB" id="A0A9W6P8Y0"/>
<evidence type="ECO:0000313" key="6">
    <source>
        <dbReference type="Proteomes" id="UP001165092"/>
    </source>
</evidence>
<comment type="caution">
    <text evidence="5">The sequence shown here is derived from an EMBL/GenBank/DDBJ whole genome shotgun (WGS) entry which is preliminary data.</text>
</comment>
<gene>
    <name evidence="5" type="ORF">Nans01_41200</name>
</gene>
<dbReference type="PROSITE" id="PS50949">
    <property type="entry name" value="HTH_GNTR"/>
    <property type="match status" value="1"/>
</dbReference>
<keyword evidence="6" id="KW-1185">Reference proteome</keyword>
<evidence type="ECO:0000256" key="2">
    <source>
        <dbReference type="ARBA" id="ARBA00023125"/>
    </source>
</evidence>
<dbReference type="GO" id="GO:0003700">
    <property type="term" value="F:DNA-binding transcription factor activity"/>
    <property type="evidence" value="ECO:0007669"/>
    <property type="project" value="InterPro"/>
</dbReference>
<feature type="domain" description="HTH gntR-type" evidence="4">
    <location>
        <begin position="19"/>
        <end position="91"/>
    </location>
</feature>
<dbReference type="InterPro" id="IPR011711">
    <property type="entry name" value="GntR_C"/>
</dbReference>
<dbReference type="CDD" id="cd07377">
    <property type="entry name" value="WHTH_GntR"/>
    <property type="match status" value="1"/>
</dbReference>
<dbReference type="SUPFAM" id="SSF46785">
    <property type="entry name" value="Winged helix' DNA-binding domain"/>
    <property type="match status" value="1"/>
</dbReference>
<organism evidence="5 6">
    <name type="scientific">Nocardiopsis ansamitocini</name>
    <dbReference type="NCBI Taxonomy" id="1670832"/>
    <lineage>
        <taxon>Bacteria</taxon>
        <taxon>Bacillati</taxon>
        <taxon>Actinomycetota</taxon>
        <taxon>Actinomycetes</taxon>
        <taxon>Streptosporangiales</taxon>
        <taxon>Nocardiopsidaceae</taxon>
        <taxon>Nocardiopsis</taxon>
    </lineage>
</organism>
<dbReference type="SMART" id="SM00895">
    <property type="entry name" value="FCD"/>
    <property type="match status" value="1"/>
</dbReference>
<dbReference type="Pfam" id="PF00392">
    <property type="entry name" value="GntR"/>
    <property type="match status" value="1"/>
</dbReference>
<dbReference type="Proteomes" id="UP001165092">
    <property type="component" value="Unassembled WGS sequence"/>
</dbReference>
<evidence type="ECO:0000256" key="1">
    <source>
        <dbReference type="ARBA" id="ARBA00023015"/>
    </source>
</evidence>
<dbReference type="Gene3D" id="1.10.10.10">
    <property type="entry name" value="Winged helix-like DNA-binding domain superfamily/Winged helix DNA-binding domain"/>
    <property type="match status" value="1"/>
</dbReference>
<keyword evidence="1" id="KW-0805">Transcription regulation</keyword>
<dbReference type="InterPro" id="IPR000524">
    <property type="entry name" value="Tscrpt_reg_HTH_GntR"/>
</dbReference>
<dbReference type="Pfam" id="PF07729">
    <property type="entry name" value="FCD"/>
    <property type="match status" value="1"/>
</dbReference>
<dbReference type="PANTHER" id="PTHR43537:SF24">
    <property type="entry name" value="GLUCONATE OPERON TRANSCRIPTIONAL REPRESSOR"/>
    <property type="match status" value="1"/>
</dbReference>
<reference evidence="5" key="1">
    <citation type="submission" date="2023-02" db="EMBL/GenBank/DDBJ databases">
        <title>Nocardiopsis ansamitocini NBRC 112285.</title>
        <authorList>
            <person name="Ichikawa N."/>
            <person name="Sato H."/>
            <person name="Tonouchi N."/>
        </authorList>
    </citation>
    <scope>NUCLEOTIDE SEQUENCE</scope>
    <source>
        <strain evidence="5">NBRC 112285</strain>
    </source>
</reference>
<dbReference type="SUPFAM" id="SSF48008">
    <property type="entry name" value="GntR ligand-binding domain-like"/>
    <property type="match status" value="1"/>
</dbReference>
<dbReference type="InterPro" id="IPR036388">
    <property type="entry name" value="WH-like_DNA-bd_sf"/>
</dbReference>
<name>A0A9W6P8Y0_9ACTN</name>
<accession>A0A9W6P8Y0</accession>
<dbReference type="SMART" id="SM00345">
    <property type="entry name" value="HTH_GNTR"/>
    <property type="match status" value="1"/>
</dbReference>
<dbReference type="Gene3D" id="1.20.120.530">
    <property type="entry name" value="GntR ligand-binding domain-like"/>
    <property type="match status" value="1"/>
</dbReference>
<keyword evidence="2" id="KW-0238">DNA-binding</keyword>
<sequence length="254" mass="28500">MTMPEEPWGGARLSPIVQVRAHEAIVKQLREEILAGRLHPGSRLPGERQLSEAFGVSRASVREALRVMEALEVVQVSRGARSGSGLVISTEPGEALSTLLSFGVALGHFSMRDVVQMRALLERSSAQSVIEHLTDERREYLQGLVDAMRDGELTREQFHTLDTDFHVYLVETGGNGLVAHLMHALRDSIQRQMMERFEREDWTTLSSQLADEHQALLDAVVEKDAERARSIIDAHIADFYDAWVSSMDEKREAE</sequence>
<keyword evidence="3" id="KW-0804">Transcription</keyword>
<dbReference type="PANTHER" id="PTHR43537">
    <property type="entry name" value="TRANSCRIPTIONAL REGULATOR, GNTR FAMILY"/>
    <property type="match status" value="1"/>
</dbReference>
<dbReference type="GO" id="GO:0003677">
    <property type="term" value="F:DNA binding"/>
    <property type="evidence" value="ECO:0007669"/>
    <property type="project" value="UniProtKB-KW"/>
</dbReference>
<proteinExistence type="predicted"/>
<dbReference type="EMBL" id="BSQG01000009">
    <property type="protein sequence ID" value="GLU49769.1"/>
    <property type="molecule type" value="Genomic_DNA"/>
</dbReference>
<protein>
    <submittedName>
        <fullName evidence="5">Transcriptional regulator</fullName>
    </submittedName>
</protein>
<evidence type="ECO:0000256" key="3">
    <source>
        <dbReference type="ARBA" id="ARBA00023163"/>
    </source>
</evidence>